<evidence type="ECO:0000313" key="2">
    <source>
        <dbReference type="Proteomes" id="UP000304953"/>
    </source>
</evidence>
<dbReference type="Proteomes" id="UP000304953">
    <property type="component" value="Unassembled WGS sequence"/>
</dbReference>
<dbReference type="EMBL" id="SRYA01000049">
    <property type="protein sequence ID" value="TGY91942.1"/>
    <property type="molecule type" value="Genomic_DNA"/>
</dbReference>
<name>A0AC61RRZ2_9FIRM</name>
<reference evidence="1" key="1">
    <citation type="submission" date="2019-04" db="EMBL/GenBank/DDBJ databases">
        <title>Microbes associate with the intestines of laboratory mice.</title>
        <authorList>
            <person name="Navarre W."/>
            <person name="Wong E."/>
            <person name="Huang K."/>
            <person name="Tropini C."/>
            <person name="Ng K."/>
            <person name="Yu B."/>
        </authorList>
    </citation>
    <scope>NUCLEOTIDE SEQUENCE</scope>
    <source>
        <strain evidence="1">NM01_1-7b</strain>
    </source>
</reference>
<sequence length="293" mass="34325">MVYELKNEKLTVQFSNLGAEMVSLKNNKTGQEYLWQGDSRYWGRRSPVLFPVVGRLINDRYVYDNKEYPMSQHGFARDMEFACISESREEITFGLDATPVTKENYPFDFRLEIGYRLKEDTVTVTWKVINLEREREMYFSIGGHPGFLCPLKEGESQSEYSIWMDQEEVLFSRIDLETGLMRSYKNVLTLPQGRRVLEEGVFDEGVYIMEDYQVQKVSLLNPDNEPYLTVSFQTPLVGIWSPEKKHAPFVCIEPWYGRCDREAFQGNLRNREWGNMLVPGGVFERSYQITVEQ</sequence>
<proteinExistence type="predicted"/>
<comment type="caution">
    <text evidence="1">The sequence shown here is derived from an EMBL/GenBank/DDBJ whole genome shotgun (WGS) entry which is preliminary data.</text>
</comment>
<accession>A0AC61RRZ2</accession>
<evidence type="ECO:0000313" key="1">
    <source>
        <dbReference type="EMBL" id="TGY91942.1"/>
    </source>
</evidence>
<gene>
    <name evidence="1" type="ORF">E5329_19665</name>
</gene>
<keyword evidence="2" id="KW-1185">Reference proteome</keyword>
<organism evidence="1 2">
    <name type="scientific">Petralouisia muris</name>
    <dbReference type="NCBI Taxonomy" id="3032872"/>
    <lineage>
        <taxon>Bacteria</taxon>
        <taxon>Bacillati</taxon>
        <taxon>Bacillota</taxon>
        <taxon>Clostridia</taxon>
        <taxon>Lachnospirales</taxon>
        <taxon>Lachnospiraceae</taxon>
        <taxon>Petralouisia</taxon>
    </lineage>
</organism>
<protein>
    <submittedName>
        <fullName evidence="1">Aldose 1-epimerase family protein</fullName>
    </submittedName>
</protein>